<proteinExistence type="predicted"/>
<dbReference type="Proteomes" id="UP001157502">
    <property type="component" value="Chromosome 1"/>
</dbReference>
<reference evidence="1" key="1">
    <citation type="submission" date="2021-05" db="EMBL/GenBank/DDBJ databases">
        <authorList>
            <person name="Pan Q."/>
            <person name="Jouanno E."/>
            <person name="Zahm M."/>
            <person name="Klopp C."/>
            <person name="Cabau C."/>
            <person name="Louis A."/>
            <person name="Berthelot C."/>
            <person name="Parey E."/>
            <person name="Roest Crollius H."/>
            <person name="Montfort J."/>
            <person name="Robinson-Rechavi M."/>
            <person name="Bouchez O."/>
            <person name="Lampietro C."/>
            <person name="Lopez Roques C."/>
            <person name="Donnadieu C."/>
            <person name="Postlethwait J."/>
            <person name="Bobe J."/>
            <person name="Dillon D."/>
            <person name="Chandos A."/>
            <person name="von Hippel F."/>
            <person name="Guiguen Y."/>
        </authorList>
    </citation>
    <scope>NUCLEOTIDE SEQUENCE</scope>
    <source>
        <strain evidence="1">YG-Jan2019</strain>
    </source>
</reference>
<keyword evidence="2" id="KW-1185">Reference proteome</keyword>
<comment type="caution">
    <text evidence="1">The sequence shown here is derived from an EMBL/GenBank/DDBJ whole genome shotgun (WGS) entry which is preliminary data.</text>
</comment>
<evidence type="ECO:0000313" key="1">
    <source>
        <dbReference type="EMBL" id="KAJ8017317.1"/>
    </source>
</evidence>
<name>A0ACC2HNB4_DALPE</name>
<organism evidence="1 2">
    <name type="scientific">Dallia pectoralis</name>
    <name type="common">Alaska blackfish</name>
    <dbReference type="NCBI Taxonomy" id="75939"/>
    <lineage>
        <taxon>Eukaryota</taxon>
        <taxon>Metazoa</taxon>
        <taxon>Chordata</taxon>
        <taxon>Craniata</taxon>
        <taxon>Vertebrata</taxon>
        <taxon>Euteleostomi</taxon>
        <taxon>Actinopterygii</taxon>
        <taxon>Neopterygii</taxon>
        <taxon>Teleostei</taxon>
        <taxon>Protacanthopterygii</taxon>
        <taxon>Esociformes</taxon>
        <taxon>Umbridae</taxon>
        <taxon>Dallia</taxon>
    </lineage>
</organism>
<accession>A0ACC2HNB4</accession>
<sequence length="121" mass="13003">MSEDVSVLVPPISAAPHLSGVYIRDRQLTVSMHYRLKRLTGAVASVYISPRPVDSPGIQHSEREDMQPCNNHPAAVRLSVSSAAAFPLLGLALWDQPCGSVFPLPRRFLCCCVSSAGFGAV</sequence>
<protein>
    <submittedName>
        <fullName evidence="1">Uncharacterized protein</fullName>
    </submittedName>
</protein>
<dbReference type="EMBL" id="CM055728">
    <property type="protein sequence ID" value="KAJ8017317.1"/>
    <property type="molecule type" value="Genomic_DNA"/>
</dbReference>
<gene>
    <name evidence="1" type="ORF">DPEC_G00016620</name>
</gene>
<evidence type="ECO:0000313" key="2">
    <source>
        <dbReference type="Proteomes" id="UP001157502"/>
    </source>
</evidence>